<dbReference type="Proteomes" id="UP000502823">
    <property type="component" value="Unassembled WGS sequence"/>
</dbReference>
<accession>A0A6L2PGV7</accession>
<dbReference type="InParanoid" id="A0A6L2PGV7"/>
<comment type="caution">
    <text evidence="2">The sequence shown here is derived from an EMBL/GenBank/DDBJ whole genome shotgun (WGS) entry which is preliminary data.</text>
</comment>
<evidence type="ECO:0000256" key="1">
    <source>
        <dbReference type="SAM" id="MobiDB-lite"/>
    </source>
</evidence>
<feature type="non-terminal residue" evidence="2">
    <location>
        <position position="74"/>
    </location>
</feature>
<dbReference type="OrthoDB" id="6621371at2759"/>
<feature type="region of interest" description="Disordered" evidence="1">
    <location>
        <begin position="40"/>
        <end position="74"/>
    </location>
</feature>
<gene>
    <name evidence="2" type="ORF">Cfor_01216</name>
</gene>
<evidence type="ECO:0000313" key="2">
    <source>
        <dbReference type="EMBL" id="GFG29317.1"/>
    </source>
</evidence>
<sequence>MKLSEAATGQQHSRRLMAAMTTCWSTVWAELLDALRRRRGRGDCTSDDDEDLGLPHSPCNSPTTADVLLEQGLK</sequence>
<reference evidence="3" key="1">
    <citation type="submission" date="2020-01" db="EMBL/GenBank/DDBJ databases">
        <title>Draft genome sequence of the Termite Coptotermes fromosanus.</title>
        <authorList>
            <person name="Itakura S."/>
            <person name="Yosikawa Y."/>
            <person name="Umezawa K."/>
        </authorList>
    </citation>
    <scope>NUCLEOTIDE SEQUENCE [LARGE SCALE GENOMIC DNA]</scope>
</reference>
<name>A0A6L2PGV7_COPFO</name>
<evidence type="ECO:0000313" key="3">
    <source>
        <dbReference type="Proteomes" id="UP000502823"/>
    </source>
</evidence>
<keyword evidence="3" id="KW-1185">Reference proteome</keyword>
<organism evidence="2 3">
    <name type="scientific">Coptotermes formosanus</name>
    <name type="common">Formosan subterranean termite</name>
    <dbReference type="NCBI Taxonomy" id="36987"/>
    <lineage>
        <taxon>Eukaryota</taxon>
        <taxon>Metazoa</taxon>
        <taxon>Ecdysozoa</taxon>
        <taxon>Arthropoda</taxon>
        <taxon>Hexapoda</taxon>
        <taxon>Insecta</taxon>
        <taxon>Pterygota</taxon>
        <taxon>Neoptera</taxon>
        <taxon>Polyneoptera</taxon>
        <taxon>Dictyoptera</taxon>
        <taxon>Blattodea</taxon>
        <taxon>Blattoidea</taxon>
        <taxon>Termitoidae</taxon>
        <taxon>Rhinotermitidae</taxon>
        <taxon>Coptotermes</taxon>
    </lineage>
</organism>
<dbReference type="EMBL" id="BLKM01006964">
    <property type="protein sequence ID" value="GFG29317.1"/>
    <property type="molecule type" value="Genomic_DNA"/>
</dbReference>
<proteinExistence type="predicted"/>
<dbReference type="AlphaFoldDB" id="A0A6L2PGV7"/>
<protein>
    <submittedName>
        <fullName evidence="2">Uncharacterized protein</fullName>
    </submittedName>
</protein>